<dbReference type="Proteomes" id="UP000284531">
    <property type="component" value="Unassembled WGS sequence"/>
</dbReference>
<evidence type="ECO:0000313" key="2">
    <source>
        <dbReference type="EMBL" id="RKD96016.1"/>
    </source>
</evidence>
<evidence type="ECO:0000256" key="1">
    <source>
        <dbReference type="SAM" id="MobiDB-lite"/>
    </source>
</evidence>
<comment type="caution">
    <text evidence="2">The sequence shown here is derived from an EMBL/GenBank/DDBJ whole genome shotgun (WGS) entry which is preliminary data.</text>
</comment>
<dbReference type="EMBL" id="RAPQ01000013">
    <property type="protein sequence ID" value="RKD96016.1"/>
    <property type="molecule type" value="Genomic_DNA"/>
</dbReference>
<feature type="compositionally biased region" description="Polar residues" evidence="1">
    <location>
        <begin position="1"/>
        <end position="16"/>
    </location>
</feature>
<proteinExistence type="predicted"/>
<dbReference type="RefSeq" id="WP_120241685.1">
    <property type="nucleotide sequence ID" value="NZ_RAPQ01000013.1"/>
</dbReference>
<sequence length="225" mass="25211">MATLLNDNMSSQTHLSKGTRHVRLCNRTQGADQLVTNIQPSIDALKAKKLETEKQKELRDAAQDDVIYNDALLDDAIRNVSDEAKLFDRKNPGRPVYQLLFPDGKYSDIVRAPIAKEMKMAEQIAKRIENLGAEHELNSSLAPLNTAIANVRNSINGLDVQDTKVKTAIADEEGAQAELRKQYEYNYHDAAKMFGKKYADRLFPKAAAKVKKEEEPEVPTEQSEA</sequence>
<keyword evidence="3" id="KW-1185">Reference proteome</keyword>
<feature type="region of interest" description="Disordered" evidence="1">
    <location>
        <begin position="1"/>
        <end position="20"/>
    </location>
</feature>
<dbReference type="AlphaFoldDB" id="A0A419WKQ8"/>
<name>A0A419WKQ8_9BACT</name>
<protein>
    <submittedName>
        <fullName evidence="2">Uncharacterized protein</fullName>
    </submittedName>
</protein>
<accession>A0A419WKQ8</accession>
<reference evidence="2 3" key="1">
    <citation type="submission" date="2018-09" db="EMBL/GenBank/DDBJ databases">
        <title>Genomic Encyclopedia of Archaeal and Bacterial Type Strains, Phase II (KMG-II): from individual species to whole genera.</title>
        <authorList>
            <person name="Goeker M."/>
        </authorList>
    </citation>
    <scope>NUCLEOTIDE SEQUENCE [LARGE SCALE GENOMIC DNA]</scope>
    <source>
        <strain evidence="2 3">DSM 21950</strain>
    </source>
</reference>
<gene>
    <name evidence="2" type="ORF">BXY64_4004</name>
</gene>
<dbReference type="OrthoDB" id="1119567at2"/>
<evidence type="ECO:0000313" key="3">
    <source>
        <dbReference type="Proteomes" id="UP000284531"/>
    </source>
</evidence>
<organism evidence="2 3">
    <name type="scientific">Marinifilum flexuosum</name>
    <dbReference type="NCBI Taxonomy" id="1117708"/>
    <lineage>
        <taxon>Bacteria</taxon>
        <taxon>Pseudomonadati</taxon>
        <taxon>Bacteroidota</taxon>
        <taxon>Bacteroidia</taxon>
        <taxon>Marinilabiliales</taxon>
        <taxon>Marinifilaceae</taxon>
    </lineage>
</organism>